<evidence type="ECO:0000313" key="5">
    <source>
        <dbReference type="EMBL" id="CAH1271023.1"/>
    </source>
</evidence>
<dbReference type="Gene3D" id="3.90.215.10">
    <property type="entry name" value="Gamma Fibrinogen, chain A, domain 1"/>
    <property type="match status" value="1"/>
</dbReference>
<keyword evidence="3" id="KW-0812">Transmembrane</keyword>
<dbReference type="FunFam" id="3.90.215.10:FF:000001">
    <property type="entry name" value="Tenascin isoform 1"/>
    <property type="match status" value="1"/>
</dbReference>
<dbReference type="InterPro" id="IPR014716">
    <property type="entry name" value="Fibrinogen_a/b/g_C_1"/>
</dbReference>
<dbReference type="Pfam" id="PF01391">
    <property type="entry name" value="Collagen"/>
    <property type="match status" value="1"/>
</dbReference>
<dbReference type="GO" id="GO:0005615">
    <property type="term" value="C:extracellular space"/>
    <property type="evidence" value="ECO:0007669"/>
    <property type="project" value="TreeGrafter"/>
</dbReference>
<sequence>MSKDKLMTGDLTFAESVHADRRSRVRSAAGVQVACAVAVVLSVTALVVVLQQNYHLTGHIVSLETRLQERNNQLLVRMASTEALTMARTLDVNSRMRNVEAMRAVADDSDLTNRPPLPPPDLTNRRRAKRAANSVTLPFGSCTQGPPGRDGQAGRDGMPGRDGREGDDGPAGPPGSPGSRGPRGQPGPPGSSGSKGSDGRNGSDGVPGPPGPAGPPGNCNTINSPRMKDCDDVYKAGQNTDGIYTIQPVRTRDPFRVFCEMAGGVGWTLLQRRLDGSVDFVRDWQTYKHGFGDLNGEFWLGNEKLSQITDAKSYSLKVSLENWSSGTVYADYDSFYVEKEVAKYRMHIGSYTGTAGNSLNHHDGKQFSTYDQDNDDDTAHCALSHGRGGWWYGRCDEANLNAPYKLGGGGNNAVGIEWEAWTGHAYSIKSSVMKIRPNLPL</sequence>
<dbReference type="CDD" id="cd00087">
    <property type="entry name" value="FReD"/>
    <property type="match status" value="1"/>
</dbReference>
<dbReference type="PANTHER" id="PTHR19143:SF459">
    <property type="entry name" value="FIBRINOGEN C-TERMINAL DOMAIN-CONTAINING PROTEIN"/>
    <property type="match status" value="1"/>
</dbReference>
<dbReference type="AlphaFoldDB" id="A0A8K0AE29"/>
<accession>A0A8K0AE29</accession>
<dbReference type="SUPFAM" id="SSF56496">
    <property type="entry name" value="Fibrinogen C-terminal domain-like"/>
    <property type="match status" value="1"/>
</dbReference>
<dbReference type="InterPro" id="IPR050373">
    <property type="entry name" value="Fibrinogen_C-term_domain"/>
</dbReference>
<gene>
    <name evidence="5" type="primary">FCN1</name>
    <name evidence="5" type="ORF">BLAG_LOCUS23150</name>
</gene>
<dbReference type="Proteomes" id="UP000838412">
    <property type="component" value="Chromosome 8"/>
</dbReference>
<evidence type="ECO:0000256" key="3">
    <source>
        <dbReference type="SAM" id="Phobius"/>
    </source>
</evidence>
<feature type="region of interest" description="Disordered" evidence="2">
    <location>
        <begin position="103"/>
        <end position="225"/>
    </location>
</feature>
<reference evidence="5" key="1">
    <citation type="submission" date="2022-01" db="EMBL/GenBank/DDBJ databases">
        <authorList>
            <person name="Braso-Vives M."/>
        </authorList>
    </citation>
    <scope>NUCLEOTIDE SEQUENCE</scope>
</reference>
<dbReference type="EMBL" id="OV696693">
    <property type="protein sequence ID" value="CAH1271023.1"/>
    <property type="molecule type" value="Genomic_DNA"/>
</dbReference>
<dbReference type="InterPro" id="IPR008160">
    <property type="entry name" value="Collagen"/>
</dbReference>
<dbReference type="InterPro" id="IPR036056">
    <property type="entry name" value="Fibrinogen-like_C"/>
</dbReference>
<evidence type="ECO:0000256" key="1">
    <source>
        <dbReference type="ARBA" id="ARBA00023157"/>
    </source>
</evidence>
<dbReference type="PROSITE" id="PS51406">
    <property type="entry name" value="FIBRINOGEN_C_2"/>
    <property type="match status" value="1"/>
</dbReference>
<name>A0A8K0AE29_BRALA</name>
<feature type="compositionally biased region" description="Basic and acidic residues" evidence="2">
    <location>
        <begin position="158"/>
        <end position="167"/>
    </location>
</feature>
<keyword evidence="3" id="KW-0472">Membrane</keyword>
<keyword evidence="1" id="KW-1015">Disulfide bond</keyword>
<dbReference type="OrthoDB" id="7735550at2759"/>
<dbReference type="SMART" id="SM00186">
    <property type="entry name" value="FBG"/>
    <property type="match status" value="1"/>
</dbReference>
<feature type="compositionally biased region" description="Polar residues" evidence="2">
    <location>
        <begin position="133"/>
        <end position="144"/>
    </location>
</feature>
<evidence type="ECO:0000256" key="2">
    <source>
        <dbReference type="SAM" id="MobiDB-lite"/>
    </source>
</evidence>
<evidence type="ECO:0000259" key="4">
    <source>
        <dbReference type="PROSITE" id="PS51406"/>
    </source>
</evidence>
<dbReference type="InterPro" id="IPR002181">
    <property type="entry name" value="Fibrinogen_a/b/g_C_dom"/>
</dbReference>
<organism evidence="5 6">
    <name type="scientific">Branchiostoma lanceolatum</name>
    <name type="common">Common lancelet</name>
    <name type="synonym">Amphioxus lanceolatum</name>
    <dbReference type="NCBI Taxonomy" id="7740"/>
    <lineage>
        <taxon>Eukaryota</taxon>
        <taxon>Metazoa</taxon>
        <taxon>Chordata</taxon>
        <taxon>Cephalochordata</taxon>
        <taxon>Leptocardii</taxon>
        <taxon>Amphioxiformes</taxon>
        <taxon>Branchiostomatidae</taxon>
        <taxon>Branchiostoma</taxon>
    </lineage>
</organism>
<keyword evidence="3" id="KW-1133">Transmembrane helix</keyword>
<evidence type="ECO:0000313" key="6">
    <source>
        <dbReference type="Proteomes" id="UP000838412"/>
    </source>
</evidence>
<dbReference type="PANTHER" id="PTHR19143">
    <property type="entry name" value="FIBRINOGEN/TENASCIN/ANGIOPOEITIN"/>
    <property type="match status" value="1"/>
</dbReference>
<protein>
    <submittedName>
        <fullName evidence="5">FCN1 protein</fullName>
    </submittedName>
</protein>
<proteinExistence type="predicted"/>
<feature type="domain" description="Fibrinogen C-terminal" evidence="4">
    <location>
        <begin position="221"/>
        <end position="439"/>
    </location>
</feature>
<keyword evidence="6" id="KW-1185">Reference proteome</keyword>
<feature type="transmembrane region" description="Helical" evidence="3">
    <location>
        <begin position="29"/>
        <end position="50"/>
    </location>
</feature>
<dbReference type="Pfam" id="PF00147">
    <property type="entry name" value="Fibrinogen_C"/>
    <property type="match status" value="1"/>
</dbReference>